<comment type="caution">
    <text evidence="2">The sequence shown here is derived from an EMBL/GenBank/DDBJ whole genome shotgun (WGS) entry which is preliminary data.</text>
</comment>
<protein>
    <submittedName>
        <fullName evidence="2">Uncharacterized protein</fullName>
    </submittedName>
</protein>
<dbReference type="OrthoDB" id="386024at2"/>
<dbReference type="RefSeq" id="WP_050337298.1">
    <property type="nucleotide sequence ID" value="NZ_JPSQ01000050.1"/>
</dbReference>
<organism evidence="2 3">
    <name type="scientific">Candidatus Phytoplasma phoenicium</name>
    <dbReference type="NCBI Taxonomy" id="198422"/>
    <lineage>
        <taxon>Bacteria</taxon>
        <taxon>Bacillati</taxon>
        <taxon>Mycoplasmatota</taxon>
        <taxon>Mollicutes</taxon>
        <taxon>Acholeplasmatales</taxon>
        <taxon>Acholeplasmataceae</taxon>
        <taxon>Candidatus Phytoplasma</taxon>
        <taxon>16SrIX (Pigeon pea witches'-broom group)</taxon>
    </lineage>
</organism>
<dbReference type="Proteomes" id="UP000037086">
    <property type="component" value="Unassembled WGS sequence"/>
</dbReference>
<gene>
    <name evidence="2" type="ORF">AlmWB_02410</name>
</gene>
<keyword evidence="1" id="KW-0812">Transmembrane</keyword>
<accession>A0A0L0MIT8</accession>
<sequence>MNHFLKIFENKIIILFFIIISCIISIFSYNGDIGDIIKNKKTFSKSNFQFVDFFRSPKTLLSKFDNNLVKTLAYLGLNQFVIGLIENKIPEYEDIFLVDSEMFIPKVLNGNLGTSSTSLIQGTIDFLSFKLNKI</sequence>
<name>A0A0L0MIT8_9MOLU</name>
<keyword evidence="3" id="KW-1185">Reference proteome</keyword>
<feature type="transmembrane region" description="Helical" evidence="1">
    <location>
        <begin position="12"/>
        <end position="31"/>
    </location>
</feature>
<dbReference type="EMBL" id="JPSQ01000050">
    <property type="protein sequence ID" value="KND62567.1"/>
    <property type="molecule type" value="Genomic_DNA"/>
</dbReference>
<evidence type="ECO:0000313" key="3">
    <source>
        <dbReference type="Proteomes" id="UP000037086"/>
    </source>
</evidence>
<keyword evidence="1" id="KW-1133">Transmembrane helix</keyword>
<dbReference type="PATRIC" id="fig|198422.3.peg.230"/>
<proteinExistence type="predicted"/>
<reference evidence="2 3" key="1">
    <citation type="journal article" date="2015" name="BMC Microbiol.">
        <title>'Candidatus Phytoplasma phoenicium' associated with almond witches'-broom disease: from draft genome to genetic diversity among strain populations.</title>
        <authorList>
            <person name="Quaglino F."/>
            <person name="Kube M."/>
            <person name="Jawhari M."/>
            <person name="Abou-Jawdah Y."/>
            <person name="Siewert C."/>
            <person name="Choueiri E."/>
            <person name="Sobh H."/>
            <person name="Casati P."/>
            <person name="Tedeschi R."/>
            <person name="Molino Lova M."/>
            <person name="Alma A."/>
            <person name="Bianco P.A."/>
        </authorList>
    </citation>
    <scope>NUCLEOTIDE SEQUENCE [LARGE SCALE GENOMIC DNA]</scope>
    <source>
        <strain evidence="2 3">SA213</strain>
    </source>
</reference>
<dbReference type="AlphaFoldDB" id="A0A0L0MIT8"/>
<dbReference type="PROSITE" id="PS51257">
    <property type="entry name" value="PROKAR_LIPOPROTEIN"/>
    <property type="match status" value="1"/>
</dbReference>
<evidence type="ECO:0000256" key="1">
    <source>
        <dbReference type="SAM" id="Phobius"/>
    </source>
</evidence>
<evidence type="ECO:0000313" key="2">
    <source>
        <dbReference type="EMBL" id="KND62567.1"/>
    </source>
</evidence>
<keyword evidence="1" id="KW-0472">Membrane</keyword>